<feature type="chain" id="PRO_5021716860" description="Carboxypeptidase regulatory-like domain-containing protein" evidence="1">
    <location>
        <begin position="23"/>
        <end position="651"/>
    </location>
</feature>
<dbReference type="AlphaFoldDB" id="A0A518BI49"/>
<evidence type="ECO:0008006" key="4">
    <source>
        <dbReference type="Google" id="ProtNLM"/>
    </source>
</evidence>
<evidence type="ECO:0000313" key="2">
    <source>
        <dbReference type="EMBL" id="QDU66613.1"/>
    </source>
</evidence>
<organism evidence="2 3">
    <name type="scientific">Engelhardtia mirabilis</name>
    <dbReference type="NCBI Taxonomy" id="2528011"/>
    <lineage>
        <taxon>Bacteria</taxon>
        <taxon>Pseudomonadati</taxon>
        <taxon>Planctomycetota</taxon>
        <taxon>Planctomycetia</taxon>
        <taxon>Planctomycetia incertae sedis</taxon>
        <taxon>Engelhardtia</taxon>
    </lineage>
</organism>
<feature type="signal peptide" evidence="1">
    <location>
        <begin position="1"/>
        <end position="22"/>
    </location>
</feature>
<dbReference type="Proteomes" id="UP000316921">
    <property type="component" value="Chromosome"/>
</dbReference>
<protein>
    <recommendedName>
        <fullName evidence="4">Carboxypeptidase regulatory-like domain-containing protein</fullName>
    </recommendedName>
</protein>
<accession>A0A518BI49</accession>
<reference evidence="2 3" key="1">
    <citation type="submission" date="2019-02" db="EMBL/GenBank/DDBJ databases">
        <title>Deep-cultivation of Planctomycetes and their phenomic and genomic characterization uncovers novel biology.</title>
        <authorList>
            <person name="Wiegand S."/>
            <person name="Jogler M."/>
            <person name="Boedeker C."/>
            <person name="Pinto D."/>
            <person name="Vollmers J."/>
            <person name="Rivas-Marin E."/>
            <person name="Kohn T."/>
            <person name="Peeters S.H."/>
            <person name="Heuer A."/>
            <person name="Rast P."/>
            <person name="Oberbeckmann S."/>
            <person name="Bunk B."/>
            <person name="Jeske O."/>
            <person name="Meyerdierks A."/>
            <person name="Storesund J.E."/>
            <person name="Kallscheuer N."/>
            <person name="Luecker S."/>
            <person name="Lage O.M."/>
            <person name="Pohl T."/>
            <person name="Merkel B.J."/>
            <person name="Hornburger P."/>
            <person name="Mueller R.-W."/>
            <person name="Bruemmer F."/>
            <person name="Labrenz M."/>
            <person name="Spormann A.M."/>
            <person name="Op den Camp H."/>
            <person name="Overmann J."/>
            <person name="Amann R."/>
            <person name="Jetten M.S.M."/>
            <person name="Mascher T."/>
            <person name="Medema M.H."/>
            <person name="Devos D.P."/>
            <person name="Kaster A.-K."/>
            <person name="Ovreas L."/>
            <person name="Rohde M."/>
            <person name="Galperin M.Y."/>
            <person name="Jogler C."/>
        </authorList>
    </citation>
    <scope>NUCLEOTIDE SEQUENCE [LARGE SCALE GENOMIC DNA]</scope>
    <source>
        <strain evidence="2 3">Pla133</strain>
    </source>
</reference>
<gene>
    <name evidence="2" type="ORF">Pla133_16890</name>
</gene>
<keyword evidence="3" id="KW-1185">Reference proteome</keyword>
<keyword evidence="1" id="KW-0732">Signal</keyword>
<dbReference type="RefSeq" id="WP_145064434.1">
    <property type="nucleotide sequence ID" value="NZ_CP036287.1"/>
</dbReference>
<dbReference type="GO" id="GO:0030246">
    <property type="term" value="F:carbohydrate binding"/>
    <property type="evidence" value="ECO:0007669"/>
    <property type="project" value="InterPro"/>
</dbReference>
<evidence type="ECO:0000256" key="1">
    <source>
        <dbReference type="SAM" id="SignalP"/>
    </source>
</evidence>
<dbReference type="EMBL" id="CP036287">
    <property type="protein sequence ID" value="QDU66613.1"/>
    <property type="molecule type" value="Genomic_DNA"/>
</dbReference>
<dbReference type="KEGG" id="pbap:Pla133_16890"/>
<proteinExistence type="predicted"/>
<sequence precursor="true">MKNTLYGLVAAAMVALCWWALAGSRPDAEVPARATDAAVQGSFATSDGDSGGGGVALGEASLATISPVGDAGETSIERRATTASLGPTPAADGMLEIRVVEAGRGVAIGSARVDVYLTGPGGDPSEMLVSGGTAAEDGTLLIDVDLPAETALAARAVAEGFTPGTARLLWRPNPGSPRPLEVSLARGATLVGRLFDGAGEPLGNGRAHLEPLATGGDDHDFNLPCLRDGSFAVAPPALGEFELLVSKTGLGTSPLVPIRIEAGELIDLGDLAILGSGVLEGRAQFPDGSPVPGLSIRAMPSTGQAPGGQGFTRGQVGTQASGAFSIAGLAPGLYDLEASPHTHVAVQRMERVVAPSRNLVVTCEGWLVEITALDDGGQVVAMDELEIGAIDHAAAGFGAISKRLGSATSHTALLPRTALLLRAKDTRGRVFVHRLAADLPSGHHTVELRTDDPTLASVRVRVTGEGLVGEERLSVMLLPRGEGSIATEAGSPGASELIVQGLTPGTYYVRSSVLDARFSVADAEPGQIEVRAGEQATIDVPTSHGGRLEFVVRLADAGDDSSQAASLPVEIHLRGAGEPDWTRSAAEWANAWGGVTTSMSGRLVAPFGLGLMLVGDYEVKLEVEGYRSEIVAGRVLAGQVTPVAVDLVRAP</sequence>
<dbReference type="SUPFAM" id="SSF49452">
    <property type="entry name" value="Starch-binding domain-like"/>
    <property type="match status" value="1"/>
</dbReference>
<name>A0A518BI49_9BACT</name>
<dbReference type="InterPro" id="IPR013784">
    <property type="entry name" value="Carb-bd-like_fold"/>
</dbReference>
<evidence type="ECO:0000313" key="3">
    <source>
        <dbReference type="Proteomes" id="UP000316921"/>
    </source>
</evidence>